<proteinExistence type="predicted"/>
<protein>
    <submittedName>
        <fullName evidence="1">Uncharacterized protein</fullName>
    </submittedName>
</protein>
<reference evidence="1 2" key="1">
    <citation type="submission" date="2021-06" db="EMBL/GenBank/DDBJ databases">
        <title>Caerostris extrusa draft genome.</title>
        <authorList>
            <person name="Kono N."/>
            <person name="Arakawa K."/>
        </authorList>
    </citation>
    <scope>NUCLEOTIDE SEQUENCE [LARGE SCALE GENOMIC DNA]</scope>
</reference>
<name>A0AAV4WNP0_CAEEX</name>
<accession>A0AAV4WNP0</accession>
<keyword evidence="2" id="KW-1185">Reference proteome</keyword>
<gene>
    <name evidence="1" type="ORF">CEXT_121</name>
</gene>
<dbReference type="EMBL" id="BPLR01016400">
    <property type="protein sequence ID" value="GIY83570.1"/>
    <property type="molecule type" value="Genomic_DNA"/>
</dbReference>
<comment type="caution">
    <text evidence="1">The sequence shown here is derived from an EMBL/GenBank/DDBJ whole genome shotgun (WGS) entry which is preliminary data.</text>
</comment>
<dbReference type="AlphaFoldDB" id="A0AAV4WNP0"/>
<evidence type="ECO:0000313" key="2">
    <source>
        <dbReference type="Proteomes" id="UP001054945"/>
    </source>
</evidence>
<sequence length="68" mass="7456">MFWNDKEDAHTQQRIAIQAVCLSDVIPKSGCCIGRYTAANSLSPQEDGKHYEVTVIHVSQSNGEFSGS</sequence>
<dbReference type="Proteomes" id="UP001054945">
    <property type="component" value="Unassembled WGS sequence"/>
</dbReference>
<organism evidence="1 2">
    <name type="scientific">Caerostris extrusa</name>
    <name type="common">Bark spider</name>
    <name type="synonym">Caerostris bankana</name>
    <dbReference type="NCBI Taxonomy" id="172846"/>
    <lineage>
        <taxon>Eukaryota</taxon>
        <taxon>Metazoa</taxon>
        <taxon>Ecdysozoa</taxon>
        <taxon>Arthropoda</taxon>
        <taxon>Chelicerata</taxon>
        <taxon>Arachnida</taxon>
        <taxon>Araneae</taxon>
        <taxon>Araneomorphae</taxon>
        <taxon>Entelegynae</taxon>
        <taxon>Araneoidea</taxon>
        <taxon>Araneidae</taxon>
        <taxon>Caerostris</taxon>
    </lineage>
</organism>
<evidence type="ECO:0000313" key="1">
    <source>
        <dbReference type="EMBL" id="GIY83570.1"/>
    </source>
</evidence>